<evidence type="ECO:0000313" key="3">
    <source>
        <dbReference type="EMBL" id="KJD47521.1"/>
    </source>
</evidence>
<dbReference type="Proteomes" id="UP000032534">
    <property type="component" value="Unassembled WGS sequence"/>
</dbReference>
<feature type="transmembrane region" description="Helical" evidence="1">
    <location>
        <begin position="58"/>
        <end position="81"/>
    </location>
</feature>
<keyword evidence="4" id="KW-1185">Reference proteome</keyword>
<dbReference type="PATRIC" id="fig|159743.3.peg.185"/>
<comment type="caution">
    <text evidence="3">The sequence shown here is derived from an EMBL/GenBank/DDBJ whole genome shotgun (WGS) entry which is preliminary data.</text>
</comment>
<dbReference type="EMBL" id="JTHP01000001">
    <property type="protein sequence ID" value="KJD47521.1"/>
    <property type="molecule type" value="Genomic_DNA"/>
</dbReference>
<evidence type="ECO:0000256" key="1">
    <source>
        <dbReference type="SAM" id="Phobius"/>
    </source>
</evidence>
<proteinExistence type="predicted"/>
<name>A0A0D7X7Y0_9BACL</name>
<evidence type="ECO:0000313" key="4">
    <source>
        <dbReference type="Proteomes" id="UP000032534"/>
    </source>
</evidence>
<dbReference type="AlphaFoldDB" id="A0A0D7X7Y0"/>
<dbReference type="Pfam" id="PF13786">
    <property type="entry name" value="DUF4179"/>
    <property type="match status" value="1"/>
</dbReference>
<gene>
    <name evidence="3" type="ORF">QD47_00790</name>
</gene>
<dbReference type="InterPro" id="IPR025436">
    <property type="entry name" value="DUF4179"/>
</dbReference>
<dbReference type="Gene3D" id="2.60.40.1630">
    <property type="entry name" value="bacillus anthracis domain"/>
    <property type="match status" value="1"/>
</dbReference>
<dbReference type="RefSeq" id="WP_044644312.1">
    <property type="nucleotide sequence ID" value="NZ_JTHP01000001.1"/>
</dbReference>
<dbReference type="OrthoDB" id="2770170at2"/>
<organism evidence="3 4">
    <name type="scientific">Paenibacillus terrae</name>
    <dbReference type="NCBI Taxonomy" id="159743"/>
    <lineage>
        <taxon>Bacteria</taxon>
        <taxon>Bacillati</taxon>
        <taxon>Bacillota</taxon>
        <taxon>Bacilli</taxon>
        <taxon>Bacillales</taxon>
        <taxon>Paenibacillaceae</taxon>
        <taxon>Paenibacillus</taxon>
    </lineage>
</organism>
<keyword evidence="1" id="KW-0812">Transmembrane</keyword>
<keyword evidence="1" id="KW-1133">Transmembrane helix</keyword>
<sequence>MSKTEETLKHKLNEDAGVPYPDFENMWSRMEQAGYTAPTTTDHSEAVTPRRHKNWRKITVTASLSALLVAVPVYAAIHYNWDNLLHGRSGIQTALNQDLGQPLEQSVTRDGVKLTLHTAIVDENRTVILYSLEVGKRADNEFWNVKGITLKNATGKNSEGEYNFQQWDPKNQRYNGYFESDWTPQQDTENMRLTVEHVELDSIQELDLPLDTQSPKIQTFTLDRDGLQDMKVQVFEQGKDKLMLSSAITFDSSIPKRWDNPQIIAYKGGEPVMSQPGGAFGKPGDNGEYTAQQYFIREHIPEGQITYKLQYAKTEKSIDEPINFDLQLSKKRMESGTIKTVLNIPLEKGNPNFTMEQMVVTPTQIRLTIRGKKKFADIPYQKYFLSVNGKTLEGNKWSSPSSTPDLTTIRFERPSDLVITKDTPITFTGKYKVTIHSDDKTPQRLTDISEQKQTLTTQIGGYPVKWTYYKQGADLFVETESEDARFGGINQTHIGLGKERILGKPISANFTGDGNNKAVDVYKNFKGSEASIYMFFYTTDAPEAEITVPLQPLTTQSKASK</sequence>
<feature type="domain" description="DUF4179" evidence="2">
    <location>
        <begin position="51"/>
        <end position="133"/>
    </location>
</feature>
<evidence type="ECO:0000259" key="2">
    <source>
        <dbReference type="Pfam" id="PF13786"/>
    </source>
</evidence>
<protein>
    <submittedName>
        <fullName evidence="3">RNA polymerase sigma factor</fullName>
    </submittedName>
</protein>
<reference evidence="3 4" key="1">
    <citation type="submission" date="2014-11" db="EMBL/GenBank/DDBJ databases">
        <title>Draft Genome Sequences of Paenibacillus polymyxa NRRL B-30509 and Paenibacillus terrae NRRL B-30644, Strains from a Poultry Environment that Produce Tridecaptin A and Paenicidins.</title>
        <authorList>
            <person name="van Belkum M.J."/>
            <person name="Lohans C.T."/>
            <person name="Vederas J.C."/>
        </authorList>
    </citation>
    <scope>NUCLEOTIDE SEQUENCE [LARGE SCALE GENOMIC DNA]</scope>
    <source>
        <strain evidence="3 4">NRRL B-30644</strain>
    </source>
</reference>
<keyword evidence="1" id="KW-0472">Membrane</keyword>
<accession>A0A0D7X7Y0</accession>